<proteinExistence type="predicted"/>
<sequence length="95" mass="10625">MKTGQNLKNPAVFLLGLMMACFCRQVVIDLHKETSEAFSQFEISSPQAKGRLHRDITLILVCIRSLPSGSSSEFDTLNRGQLDEFFQQRFGSEAG</sequence>
<evidence type="ECO:0000256" key="1">
    <source>
        <dbReference type="SAM" id="SignalP"/>
    </source>
</evidence>
<dbReference type="EMBL" id="CAADRP010001491">
    <property type="protein sequence ID" value="VFU39160.1"/>
    <property type="molecule type" value="Genomic_DNA"/>
</dbReference>
<gene>
    <name evidence="2" type="ORF">SVIM_LOCUS216352</name>
</gene>
<organism evidence="2">
    <name type="scientific">Salix viminalis</name>
    <name type="common">Common osier</name>
    <name type="synonym">Basket willow</name>
    <dbReference type="NCBI Taxonomy" id="40686"/>
    <lineage>
        <taxon>Eukaryota</taxon>
        <taxon>Viridiplantae</taxon>
        <taxon>Streptophyta</taxon>
        <taxon>Embryophyta</taxon>
        <taxon>Tracheophyta</taxon>
        <taxon>Spermatophyta</taxon>
        <taxon>Magnoliopsida</taxon>
        <taxon>eudicotyledons</taxon>
        <taxon>Gunneridae</taxon>
        <taxon>Pentapetalae</taxon>
        <taxon>rosids</taxon>
        <taxon>fabids</taxon>
        <taxon>Malpighiales</taxon>
        <taxon>Salicaceae</taxon>
        <taxon>Saliceae</taxon>
        <taxon>Salix</taxon>
    </lineage>
</organism>
<protein>
    <submittedName>
        <fullName evidence="2">Uncharacterized protein</fullName>
    </submittedName>
</protein>
<feature type="signal peptide" evidence="1">
    <location>
        <begin position="1"/>
        <end position="25"/>
    </location>
</feature>
<name>A0A6N2LPD7_SALVM</name>
<dbReference type="AlphaFoldDB" id="A0A6N2LPD7"/>
<evidence type="ECO:0000313" key="2">
    <source>
        <dbReference type="EMBL" id="VFU39160.1"/>
    </source>
</evidence>
<accession>A0A6N2LPD7</accession>
<dbReference type="PROSITE" id="PS51257">
    <property type="entry name" value="PROKAR_LIPOPROTEIN"/>
    <property type="match status" value="1"/>
</dbReference>
<feature type="chain" id="PRO_5027030336" evidence="1">
    <location>
        <begin position="26"/>
        <end position="95"/>
    </location>
</feature>
<keyword evidence="1" id="KW-0732">Signal</keyword>
<reference evidence="2" key="1">
    <citation type="submission" date="2019-03" db="EMBL/GenBank/DDBJ databases">
        <authorList>
            <person name="Mank J."/>
            <person name="Almeida P."/>
        </authorList>
    </citation>
    <scope>NUCLEOTIDE SEQUENCE</scope>
    <source>
        <strain evidence="2">78183</strain>
    </source>
</reference>